<organism evidence="2 3">
    <name type="scientific">Parapedobacter pyrenivorans</name>
    <dbReference type="NCBI Taxonomy" id="1305674"/>
    <lineage>
        <taxon>Bacteria</taxon>
        <taxon>Pseudomonadati</taxon>
        <taxon>Bacteroidota</taxon>
        <taxon>Sphingobacteriia</taxon>
        <taxon>Sphingobacteriales</taxon>
        <taxon>Sphingobacteriaceae</taxon>
        <taxon>Parapedobacter</taxon>
    </lineage>
</organism>
<evidence type="ECO:0008006" key="4">
    <source>
        <dbReference type="Google" id="ProtNLM"/>
    </source>
</evidence>
<keyword evidence="1" id="KW-1133">Transmembrane helix</keyword>
<gene>
    <name evidence="2" type="ORF">GCM10007415_42110</name>
</gene>
<keyword evidence="1" id="KW-0472">Membrane</keyword>
<reference evidence="2" key="1">
    <citation type="journal article" date="2014" name="Int. J. Syst. Evol. Microbiol.">
        <title>Complete genome sequence of Corynebacterium casei LMG S-19264T (=DSM 44701T), isolated from a smear-ripened cheese.</title>
        <authorList>
            <consortium name="US DOE Joint Genome Institute (JGI-PGF)"/>
            <person name="Walter F."/>
            <person name="Albersmeier A."/>
            <person name="Kalinowski J."/>
            <person name="Ruckert C."/>
        </authorList>
    </citation>
    <scope>NUCLEOTIDE SEQUENCE</scope>
    <source>
        <strain evidence="2">CGMCC 1.12195</strain>
    </source>
</reference>
<accession>A0A917I274</accession>
<feature type="transmembrane region" description="Helical" evidence="1">
    <location>
        <begin position="188"/>
        <end position="204"/>
    </location>
</feature>
<keyword evidence="1" id="KW-0812">Transmembrane</keyword>
<dbReference type="Proteomes" id="UP000660862">
    <property type="component" value="Unassembled WGS sequence"/>
</dbReference>
<feature type="transmembrane region" description="Helical" evidence="1">
    <location>
        <begin position="33"/>
        <end position="50"/>
    </location>
</feature>
<dbReference type="EMBL" id="BMER01000006">
    <property type="protein sequence ID" value="GGH01559.1"/>
    <property type="molecule type" value="Genomic_DNA"/>
</dbReference>
<name>A0A917I274_9SPHI</name>
<proteinExistence type="predicted"/>
<dbReference type="AlphaFoldDB" id="A0A917I274"/>
<evidence type="ECO:0000313" key="2">
    <source>
        <dbReference type="EMBL" id="GGH01559.1"/>
    </source>
</evidence>
<feature type="transmembrane region" description="Helical" evidence="1">
    <location>
        <begin position="70"/>
        <end position="92"/>
    </location>
</feature>
<sequence>MCDPEDQKKLRQLQKYRTARNEYRTIAINQLSFANNLLLTLAVGFLPLGIDKEDFKTLSFRYTDDPSAEKVFLVLFIGSMTISIYWGVKVMFSRLYDFRLTRYILNIRVRILDKHNKRLGYEILRNTTKRNRCESLKLVWKARYHKFSQEEIDSFPSNQSAFKNHFKALREIAQDLGDASIKWTQNQSISLIIGVLFFLAHLLLL</sequence>
<evidence type="ECO:0000313" key="3">
    <source>
        <dbReference type="Proteomes" id="UP000660862"/>
    </source>
</evidence>
<reference evidence="2" key="2">
    <citation type="submission" date="2020-09" db="EMBL/GenBank/DDBJ databases">
        <authorList>
            <person name="Sun Q."/>
            <person name="Zhou Y."/>
        </authorList>
    </citation>
    <scope>NUCLEOTIDE SEQUENCE</scope>
    <source>
        <strain evidence="2">CGMCC 1.12195</strain>
    </source>
</reference>
<protein>
    <recommendedName>
        <fullName evidence="4">SMODS and SLOG-associating 2TM effector domain-containing protein</fullName>
    </recommendedName>
</protein>
<comment type="caution">
    <text evidence="2">The sequence shown here is derived from an EMBL/GenBank/DDBJ whole genome shotgun (WGS) entry which is preliminary data.</text>
</comment>
<keyword evidence="3" id="KW-1185">Reference proteome</keyword>
<evidence type="ECO:0000256" key="1">
    <source>
        <dbReference type="SAM" id="Phobius"/>
    </source>
</evidence>